<reference evidence="1" key="1">
    <citation type="submission" date="2014-09" db="EMBL/GenBank/DDBJ databases">
        <authorList>
            <person name="Magalhaes I.L.F."/>
            <person name="Oliveira U."/>
            <person name="Santos F.R."/>
            <person name="Vidigal T.H.D.A."/>
            <person name="Brescovit A.D."/>
            <person name="Santos A.J."/>
        </authorList>
    </citation>
    <scope>NUCLEOTIDE SEQUENCE</scope>
    <source>
        <tissue evidence="1">Shoot tissue taken approximately 20 cm above the soil surface</tissue>
    </source>
</reference>
<organism evidence="1">
    <name type="scientific">Arundo donax</name>
    <name type="common">Giant reed</name>
    <name type="synonym">Donax arundinaceus</name>
    <dbReference type="NCBI Taxonomy" id="35708"/>
    <lineage>
        <taxon>Eukaryota</taxon>
        <taxon>Viridiplantae</taxon>
        <taxon>Streptophyta</taxon>
        <taxon>Embryophyta</taxon>
        <taxon>Tracheophyta</taxon>
        <taxon>Spermatophyta</taxon>
        <taxon>Magnoliopsida</taxon>
        <taxon>Liliopsida</taxon>
        <taxon>Poales</taxon>
        <taxon>Poaceae</taxon>
        <taxon>PACMAD clade</taxon>
        <taxon>Arundinoideae</taxon>
        <taxon>Arundineae</taxon>
        <taxon>Arundo</taxon>
    </lineage>
</organism>
<dbReference type="EMBL" id="GBRH01239925">
    <property type="protein sequence ID" value="JAD57970.1"/>
    <property type="molecule type" value="Transcribed_RNA"/>
</dbReference>
<name>A0A0A9B9R1_ARUDO</name>
<evidence type="ECO:0000313" key="1">
    <source>
        <dbReference type="EMBL" id="JAD57970.1"/>
    </source>
</evidence>
<sequence>MDELAVLSCCCCSSS</sequence>
<accession>A0A0A9B9R1</accession>
<protein>
    <submittedName>
        <fullName evidence="1">Uncharacterized protein</fullName>
    </submittedName>
</protein>
<proteinExistence type="predicted"/>
<reference evidence="1" key="2">
    <citation type="journal article" date="2015" name="Data Brief">
        <title>Shoot transcriptome of the giant reed, Arundo donax.</title>
        <authorList>
            <person name="Barrero R.A."/>
            <person name="Guerrero F.D."/>
            <person name="Moolhuijzen P."/>
            <person name="Goolsby J.A."/>
            <person name="Tidwell J."/>
            <person name="Bellgard S.E."/>
            <person name="Bellgard M.I."/>
        </authorList>
    </citation>
    <scope>NUCLEOTIDE SEQUENCE</scope>
    <source>
        <tissue evidence="1">Shoot tissue taken approximately 20 cm above the soil surface</tissue>
    </source>
</reference>